<reference evidence="4" key="1">
    <citation type="journal article" date="2021" name="Sci. Rep.">
        <title>Diploid genomic architecture of Nitzschia inconspicua, an elite biomass production diatom.</title>
        <authorList>
            <person name="Oliver A."/>
            <person name="Podell S."/>
            <person name="Pinowska A."/>
            <person name="Traller J.C."/>
            <person name="Smith S.R."/>
            <person name="McClure R."/>
            <person name="Beliaev A."/>
            <person name="Bohutskyi P."/>
            <person name="Hill E.A."/>
            <person name="Rabines A."/>
            <person name="Zheng H."/>
            <person name="Allen L.Z."/>
            <person name="Kuo A."/>
            <person name="Grigoriev I.V."/>
            <person name="Allen A.E."/>
            <person name="Hazlebeck D."/>
            <person name="Allen E.E."/>
        </authorList>
    </citation>
    <scope>NUCLEOTIDE SEQUENCE</scope>
    <source>
        <strain evidence="4">Hildebrandi</strain>
    </source>
</reference>
<proteinExistence type="inferred from homology"/>
<comment type="caution">
    <text evidence="4">The sequence shown here is derived from an EMBL/GenBank/DDBJ whole genome shotgun (WGS) entry which is preliminary data.</text>
</comment>
<dbReference type="FunFam" id="3.40.50.970:FF:000055">
    <property type="entry name" value="2-oxoisovalerate dehydrogenase subunit alpha"/>
    <property type="match status" value="1"/>
</dbReference>
<dbReference type="Pfam" id="PF00676">
    <property type="entry name" value="E1_dh"/>
    <property type="match status" value="1"/>
</dbReference>
<dbReference type="GO" id="GO:0009083">
    <property type="term" value="P:branched-chain amino acid catabolic process"/>
    <property type="evidence" value="ECO:0007669"/>
    <property type="project" value="TreeGrafter"/>
</dbReference>
<comment type="catalytic activity">
    <reaction evidence="1">
        <text>N(6)-[(R)-lipoyl]-L-lysyl-[protein] + 3-methyl-2-oxobutanoate + H(+) = N(6)-[(R)-S(8)-2-methylpropanoyldihydrolipoyl]-L-lysyl-[protein] + CO2</text>
        <dbReference type="Rhea" id="RHEA:13457"/>
        <dbReference type="Rhea" id="RHEA-COMP:10474"/>
        <dbReference type="Rhea" id="RHEA-COMP:10497"/>
        <dbReference type="ChEBI" id="CHEBI:11851"/>
        <dbReference type="ChEBI" id="CHEBI:15378"/>
        <dbReference type="ChEBI" id="CHEBI:16526"/>
        <dbReference type="ChEBI" id="CHEBI:83099"/>
        <dbReference type="ChEBI" id="CHEBI:83142"/>
        <dbReference type="EC" id="1.2.4.4"/>
    </reaction>
</comment>
<evidence type="ECO:0000313" key="5">
    <source>
        <dbReference type="Proteomes" id="UP000693970"/>
    </source>
</evidence>
<sequence length="581" mass="65296">MSTSSLSRILVANKRLPVKPVTMTSVSITRCLSSVSPVFRHDEDEHENDQQQKQKQQRLDSFRPRTKSFPRSQISKQSIKIQSPPILDNKVPELSTSSPSQVASNVTLMEEREQDNNMSTFVSPSEIMYTGDATIPITSRLHLVKPGEDAPRGIWPVFRLMDEDGSFRDGNNDGYLSNDEALEMTQDHRETSQSAASYGDSPLDQLRSTLCDMYPQHQHEFEKNGLLQPAKNNYADTQSNDTLARAHRQMVRLREMDKILQNAQRQGRISFYMTCTGEEAIHFGAASALNPSDVILAQYREQGLLMWRGFSLQQFTDQCFSNEADLGKGRQMPVHYGSRALNYQTISSPLGTQIPQAAGAAYRLKLSGKDAVSVCFFGEGCTSTTDFHSGLNFAATLNCPTLFICRNNGYAISTSVKDQYKGDGVVSRAPGYGMAGIRVDGNDIFAVHAAVREARAYALEHNAPVLIEAMSYRQGHHSTSDDSLRYRSAKEVERFAQHYDPLDRLHSFLKKHDYEGMNDEVLRAAADEEKMAVLDAMKKAERKPKPPLDELFEDVYKELPASLRMQQQELHAHIAKYPSQY</sequence>
<dbReference type="GO" id="GO:0003863">
    <property type="term" value="F:branched-chain 2-oxo acid dehydrogenase activity"/>
    <property type="evidence" value="ECO:0007669"/>
    <property type="project" value="UniProtKB-EC"/>
</dbReference>
<reference evidence="4" key="2">
    <citation type="submission" date="2021-04" db="EMBL/GenBank/DDBJ databases">
        <authorList>
            <person name="Podell S."/>
        </authorList>
    </citation>
    <scope>NUCLEOTIDE SEQUENCE</scope>
    <source>
        <strain evidence="4">Hildebrandi</strain>
    </source>
</reference>
<dbReference type="InterPro" id="IPR001017">
    <property type="entry name" value="DH_E1"/>
</dbReference>
<evidence type="ECO:0000259" key="3">
    <source>
        <dbReference type="Pfam" id="PF00676"/>
    </source>
</evidence>
<evidence type="ECO:0000313" key="4">
    <source>
        <dbReference type="EMBL" id="KAG7362247.1"/>
    </source>
</evidence>
<dbReference type="InterPro" id="IPR050771">
    <property type="entry name" value="Alpha-ketoacid_DH_E1_comp"/>
</dbReference>
<accession>A0A9K3PWD3</accession>
<comment type="function">
    <text evidence="1">The branched-chain alpha-keto dehydrogenase complex catalyzes the overall conversion of alpha-keto acids to acyl-CoA and CO(2). It contains multiple copies of three enzymatic components: branched-chain alpha-keto acid decarboxylase (E1), lipoamide acyltransferase (E2) and lipoamide dehydrogenase (E3).</text>
</comment>
<evidence type="ECO:0000256" key="2">
    <source>
        <dbReference type="SAM" id="MobiDB-lite"/>
    </source>
</evidence>
<dbReference type="PANTHER" id="PTHR43380">
    <property type="entry name" value="2-OXOISOVALERATE DEHYDROGENASE SUBUNIT ALPHA, MITOCHONDRIAL"/>
    <property type="match status" value="1"/>
</dbReference>
<dbReference type="PANTHER" id="PTHR43380:SF1">
    <property type="entry name" value="2-OXOISOVALERATE DEHYDROGENASE SUBUNIT ALPHA, MITOCHONDRIAL"/>
    <property type="match status" value="1"/>
</dbReference>
<protein>
    <recommendedName>
        <fullName evidence="1">2-oxoisovalerate dehydrogenase subunit alpha</fullName>
        <ecNumber evidence="1">1.2.4.4</ecNumber>
    </recommendedName>
    <alternativeName>
        <fullName evidence="1">Branched-chain alpha-keto acid dehydrogenase E1 component alpha chain</fullName>
    </alternativeName>
</protein>
<comment type="cofactor">
    <cofactor evidence="1">
        <name>thiamine diphosphate</name>
        <dbReference type="ChEBI" id="CHEBI:58937"/>
    </cofactor>
</comment>
<organism evidence="4 5">
    <name type="scientific">Nitzschia inconspicua</name>
    <dbReference type="NCBI Taxonomy" id="303405"/>
    <lineage>
        <taxon>Eukaryota</taxon>
        <taxon>Sar</taxon>
        <taxon>Stramenopiles</taxon>
        <taxon>Ochrophyta</taxon>
        <taxon>Bacillariophyta</taxon>
        <taxon>Bacillariophyceae</taxon>
        <taxon>Bacillariophycidae</taxon>
        <taxon>Bacillariales</taxon>
        <taxon>Bacillariaceae</taxon>
        <taxon>Nitzschia</taxon>
    </lineage>
</organism>
<feature type="compositionally biased region" description="Low complexity" evidence="2">
    <location>
        <begin position="72"/>
        <end position="86"/>
    </location>
</feature>
<feature type="compositionally biased region" description="Basic and acidic residues" evidence="2">
    <location>
        <begin position="41"/>
        <end position="63"/>
    </location>
</feature>
<dbReference type="OrthoDB" id="3845at2759"/>
<keyword evidence="1" id="KW-0786">Thiamine pyrophosphate</keyword>
<feature type="region of interest" description="Disordered" evidence="2">
    <location>
        <begin position="41"/>
        <end position="100"/>
    </location>
</feature>
<keyword evidence="1" id="KW-0560">Oxidoreductase</keyword>
<dbReference type="EMBL" id="JAGRRH010000012">
    <property type="protein sequence ID" value="KAG7362247.1"/>
    <property type="molecule type" value="Genomic_DNA"/>
</dbReference>
<dbReference type="Proteomes" id="UP000693970">
    <property type="component" value="Unassembled WGS sequence"/>
</dbReference>
<gene>
    <name evidence="4" type="ORF">IV203_025913</name>
</gene>
<evidence type="ECO:0000256" key="1">
    <source>
        <dbReference type="RuleBase" id="RU365014"/>
    </source>
</evidence>
<dbReference type="CDD" id="cd02000">
    <property type="entry name" value="TPP_E1_PDC_ADC_BCADC"/>
    <property type="match status" value="1"/>
</dbReference>
<keyword evidence="5" id="KW-1185">Reference proteome</keyword>
<dbReference type="EC" id="1.2.4.4" evidence="1"/>
<comment type="similarity">
    <text evidence="1">Belongs to the BCKDHA family.</text>
</comment>
<feature type="domain" description="Dehydrogenase E1 component" evidence="3">
    <location>
        <begin position="248"/>
        <end position="547"/>
    </location>
</feature>
<name>A0A9K3PWD3_9STRA</name>
<dbReference type="AlphaFoldDB" id="A0A9K3PWD3"/>